<keyword evidence="2" id="KW-0812">Transmembrane</keyword>
<protein>
    <submittedName>
        <fullName evidence="3">Uncharacterized protein</fullName>
    </submittedName>
</protein>
<keyword evidence="2" id="KW-1133">Transmembrane helix</keyword>
<evidence type="ECO:0000256" key="2">
    <source>
        <dbReference type="SAM" id="Phobius"/>
    </source>
</evidence>
<organism evidence="3 4">
    <name type="scientific">Punica granatum</name>
    <name type="common">Pomegranate</name>
    <dbReference type="NCBI Taxonomy" id="22663"/>
    <lineage>
        <taxon>Eukaryota</taxon>
        <taxon>Viridiplantae</taxon>
        <taxon>Streptophyta</taxon>
        <taxon>Embryophyta</taxon>
        <taxon>Tracheophyta</taxon>
        <taxon>Spermatophyta</taxon>
        <taxon>Magnoliopsida</taxon>
        <taxon>eudicotyledons</taxon>
        <taxon>Gunneridae</taxon>
        <taxon>Pentapetalae</taxon>
        <taxon>rosids</taxon>
        <taxon>malvids</taxon>
        <taxon>Myrtales</taxon>
        <taxon>Lythraceae</taxon>
        <taxon>Punica</taxon>
    </lineage>
</organism>
<dbReference type="EMBL" id="PGOL01001850">
    <property type="protein sequence ID" value="PKI53587.1"/>
    <property type="molecule type" value="Genomic_DNA"/>
</dbReference>
<proteinExistence type="predicted"/>
<evidence type="ECO:0000313" key="4">
    <source>
        <dbReference type="Proteomes" id="UP000233551"/>
    </source>
</evidence>
<comment type="caution">
    <text evidence="3">The sequence shown here is derived from an EMBL/GenBank/DDBJ whole genome shotgun (WGS) entry which is preliminary data.</text>
</comment>
<reference evidence="3 4" key="1">
    <citation type="submission" date="2017-11" db="EMBL/GenBank/DDBJ databases">
        <title>De-novo sequencing of pomegranate (Punica granatum L.) genome.</title>
        <authorList>
            <person name="Akparov Z."/>
            <person name="Amiraslanov A."/>
            <person name="Hajiyeva S."/>
            <person name="Abbasov M."/>
            <person name="Kaur K."/>
            <person name="Hamwieh A."/>
            <person name="Solovyev V."/>
            <person name="Salamov A."/>
            <person name="Braich B."/>
            <person name="Kosarev P."/>
            <person name="Mahmoud A."/>
            <person name="Hajiyev E."/>
            <person name="Babayeva S."/>
            <person name="Izzatullayeva V."/>
            <person name="Mammadov A."/>
            <person name="Mammadov A."/>
            <person name="Sharifova S."/>
            <person name="Ojaghi J."/>
            <person name="Eynullazada K."/>
            <person name="Bayramov B."/>
            <person name="Abdulazimova A."/>
            <person name="Shahmuradov I."/>
        </authorList>
    </citation>
    <scope>NUCLEOTIDE SEQUENCE [LARGE SCALE GENOMIC DNA]</scope>
    <source>
        <strain evidence="4">cv. AG2017</strain>
        <tissue evidence="3">Leaf</tissue>
    </source>
</reference>
<dbReference type="Proteomes" id="UP000233551">
    <property type="component" value="Unassembled WGS sequence"/>
</dbReference>
<accession>A0A2I0JBG1</accession>
<dbReference type="AlphaFoldDB" id="A0A2I0JBG1"/>
<feature type="transmembrane region" description="Helical" evidence="2">
    <location>
        <begin position="103"/>
        <end position="126"/>
    </location>
</feature>
<evidence type="ECO:0000313" key="3">
    <source>
        <dbReference type="EMBL" id="PKI53587.1"/>
    </source>
</evidence>
<gene>
    <name evidence="3" type="ORF">CRG98_026037</name>
</gene>
<keyword evidence="2" id="KW-0472">Membrane</keyword>
<evidence type="ECO:0000256" key="1">
    <source>
        <dbReference type="SAM" id="MobiDB-lite"/>
    </source>
</evidence>
<sequence>MGSIYSNALSHPHLSSSRGPRGHSSFQTPSTHGLHLSLPSLARAKLISSTPSAHNHPREKSIDRLQHSLSLATRDPISASVWSSNLSRVATPRASHLSNSASLLSILGYLVALTVFLVLLGCLRFWPLQLCFKPCAGAFGARNSRACLPRPLEPPESVNSLLGRSSLKSGLPNRTGYPTLYHPTRPPNFHFPEARYDT</sequence>
<keyword evidence="4" id="KW-1185">Reference proteome</keyword>
<feature type="region of interest" description="Disordered" evidence="1">
    <location>
        <begin position="1"/>
        <end position="31"/>
    </location>
</feature>
<name>A0A2I0JBG1_PUNGR</name>